<dbReference type="Proteomes" id="UP001524547">
    <property type="component" value="Unassembled WGS sequence"/>
</dbReference>
<sequence>MRLAAAPPHDRAELVQAQRRWLRHRDKDC</sequence>
<reference evidence="2 3" key="1">
    <citation type="submission" date="2022-06" db="EMBL/GenBank/DDBJ databases">
        <title>Rhizosaccharibacter gen. nov. sp. nov. KSS12, endophytic bacteria isolated from sugarcane.</title>
        <authorList>
            <person name="Pitiwittayakul N."/>
        </authorList>
    </citation>
    <scope>NUCLEOTIDE SEQUENCE [LARGE SCALE GENOMIC DNA]</scope>
    <source>
        <strain evidence="2 3">KSS12</strain>
    </source>
</reference>
<evidence type="ECO:0000259" key="1">
    <source>
        <dbReference type="Pfam" id="PF07007"/>
    </source>
</evidence>
<evidence type="ECO:0000313" key="3">
    <source>
        <dbReference type="Proteomes" id="UP001524547"/>
    </source>
</evidence>
<name>A0ABT1VXF3_9PROT</name>
<gene>
    <name evidence="2" type="ORF">NFI88_05890</name>
</gene>
<proteinExistence type="predicted"/>
<accession>A0ABT1VXF3</accession>
<dbReference type="Pfam" id="PF07007">
    <property type="entry name" value="LprI"/>
    <property type="match status" value="1"/>
</dbReference>
<protein>
    <submittedName>
        <fullName evidence="2">Lysozyme inhibitor LprI family protein</fullName>
    </submittedName>
</protein>
<comment type="caution">
    <text evidence="2">The sequence shown here is derived from an EMBL/GenBank/DDBJ whole genome shotgun (WGS) entry which is preliminary data.</text>
</comment>
<dbReference type="InterPro" id="IPR009739">
    <property type="entry name" value="LprI-like_N"/>
</dbReference>
<dbReference type="EMBL" id="JAMZEJ010000003">
    <property type="protein sequence ID" value="MCQ8240374.1"/>
    <property type="molecule type" value="Genomic_DNA"/>
</dbReference>
<organism evidence="2 3">
    <name type="scientific">Rhizosaccharibacter radicis</name>
    <dbReference type="NCBI Taxonomy" id="2782605"/>
    <lineage>
        <taxon>Bacteria</taxon>
        <taxon>Pseudomonadati</taxon>
        <taxon>Pseudomonadota</taxon>
        <taxon>Alphaproteobacteria</taxon>
        <taxon>Acetobacterales</taxon>
        <taxon>Acetobacteraceae</taxon>
        <taxon>Rhizosaccharibacter</taxon>
    </lineage>
</organism>
<dbReference type="RefSeq" id="WP_422919101.1">
    <property type="nucleotide sequence ID" value="NZ_JAMZEJ010000003.1"/>
</dbReference>
<feature type="domain" description="Lysozyme inhibitor LprI-like N-terminal" evidence="1">
    <location>
        <begin position="5"/>
        <end position="29"/>
    </location>
</feature>
<keyword evidence="3" id="KW-1185">Reference proteome</keyword>
<evidence type="ECO:0000313" key="2">
    <source>
        <dbReference type="EMBL" id="MCQ8240374.1"/>
    </source>
</evidence>